<dbReference type="EMBL" id="CP001661">
    <property type="protein sequence ID" value="ACT19832.1"/>
    <property type="molecule type" value="Genomic_DNA"/>
</dbReference>
<dbReference type="PROSITE" id="PS00646">
    <property type="entry name" value="RIBOSOMAL_S13_1"/>
    <property type="match status" value="1"/>
</dbReference>
<proteinExistence type="predicted"/>
<organism evidence="5">
    <name type="scientific">Geobacter sp. (strain M21)</name>
    <dbReference type="NCBI Taxonomy" id="443144"/>
    <lineage>
        <taxon>Bacteria</taxon>
        <taxon>Pseudomonadati</taxon>
        <taxon>Thermodesulfobacteriota</taxon>
        <taxon>Desulfuromonadia</taxon>
        <taxon>Geobacterales</taxon>
        <taxon>Geobacteraceae</taxon>
        <taxon>Geobacter</taxon>
    </lineage>
</organism>
<dbReference type="GO" id="GO:0003735">
    <property type="term" value="F:structural constituent of ribosome"/>
    <property type="evidence" value="ECO:0007669"/>
    <property type="project" value="InterPro"/>
</dbReference>
<gene>
    <name evidence="5" type="ordered locus">GM21_3813</name>
</gene>
<dbReference type="HOGENOM" id="CLU_908402_0_0_7"/>
<dbReference type="GO" id="GO:0003723">
    <property type="term" value="F:RNA binding"/>
    <property type="evidence" value="ECO:0007669"/>
    <property type="project" value="InterPro"/>
</dbReference>
<keyword evidence="2" id="KW-0808">Transferase</keyword>
<keyword evidence="1" id="KW-0328">Glycosyltransferase</keyword>
<protein>
    <submittedName>
        <fullName evidence="5">Capsular polysaccharide biosynthesis protein-like protein</fullName>
    </submittedName>
</protein>
<evidence type="ECO:0000256" key="3">
    <source>
        <dbReference type="ARBA" id="ARBA00023180"/>
    </source>
</evidence>
<dbReference type="GO" id="GO:0006412">
    <property type="term" value="P:translation"/>
    <property type="evidence" value="ECO:0007669"/>
    <property type="project" value="InterPro"/>
</dbReference>
<evidence type="ECO:0000256" key="2">
    <source>
        <dbReference type="ARBA" id="ARBA00022679"/>
    </source>
</evidence>
<name>C6E7H2_GEOSM</name>
<dbReference type="GO" id="GO:0016757">
    <property type="term" value="F:glycosyltransferase activity"/>
    <property type="evidence" value="ECO:0007669"/>
    <property type="project" value="UniProtKB-KW"/>
</dbReference>
<sequence>MYQVMNGRSFSEPNPLFVKDVFLFGPEGIPLQGKCVVNRFANFADDQLLIWLLHHENRELEGLDGVVMPLHGDWSCNFWHWCNETLPMALAAHQGGFNGRYLVPPVPFAAESLRLIGVRPDRIVVAKECDYHLECMCLVPKLLGGNPAGMPARLKVRELFRSLFAQGAPRHRLYLSRNGHPDNLRKVLHEDALLAMLGKYGFTMLRLEEMPLAEQLAYSCNAEAIVAPHGAGVTHCAFMPEKSLVIEFFAPTYINPCMLLHCDCLKHRYYQVTSPCLYAGYRHDMDIEVHGQILGMTLERELTQRQ</sequence>
<dbReference type="Pfam" id="PF04577">
    <property type="entry name" value="Glyco_transf_61"/>
    <property type="match status" value="1"/>
</dbReference>
<dbReference type="AlphaFoldDB" id="C6E7H2"/>
<dbReference type="OrthoDB" id="9157706at2"/>
<dbReference type="eggNOG" id="COG4421">
    <property type="taxonomic scope" value="Bacteria"/>
</dbReference>
<evidence type="ECO:0000313" key="5">
    <source>
        <dbReference type="EMBL" id="ACT19832.1"/>
    </source>
</evidence>
<dbReference type="InterPro" id="IPR007657">
    <property type="entry name" value="Glycosyltransferase_61"/>
</dbReference>
<dbReference type="InterPro" id="IPR018269">
    <property type="entry name" value="Ribosomal_uS13_CS"/>
</dbReference>
<dbReference type="STRING" id="443144.GM21_3813"/>
<reference evidence="5" key="1">
    <citation type="submission" date="2009-07" db="EMBL/GenBank/DDBJ databases">
        <title>Complete sequence of Geobacter sp. M21.</title>
        <authorList>
            <consortium name="US DOE Joint Genome Institute"/>
            <person name="Lucas S."/>
            <person name="Copeland A."/>
            <person name="Lapidus A."/>
            <person name="Glavina del Rio T."/>
            <person name="Dalin E."/>
            <person name="Tice H."/>
            <person name="Bruce D."/>
            <person name="Goodwin L."/>
            <person name="Pitluck S."/>
            <person name="Saunders E."/>
            <person name="Brettin T."/>
            <person name="Detter J.C."/>
            <person name="Han C."/>
            <person name="Larimer F."/>
            <person name="Land M."/>
            <person name="Hauser L."/>
            <person name="Kyrpides N."/>
            <person name="Ovchinnikova G."/>
            <person name="Lovley D."/>
        </authorList>
    </citation>
    <scope>NUCLEOTIDE SEQUENCE [LARGE SCALE GENOMIC DNA]</scope>
    <source>
        <strain evidence="5">M21</strain>
    </source>
</reference>
<feature type="domain" description="Glycosyltransferase 61 catalytic" evidence="4">
    <location>
        <begin position="78"/>
        <end position="246"/>
    </location>
</feature>
<keyword evidence="3" id="KW-0325">Glycoprotein</keyword>
<dbReference type="PANTHER" id="PTHR20961">
    <property type="entry name" value="GLYCOSYLTRANSFERASE"/>
    <property type="match status" value="1"/>
</dbReference>
<evidence type="ECO:0000259" key="4">
    <source>
        <dbReference type="Pfam" id="PF04577"/>
    </source>
</evidence>
<dbReference type="InterPro" id="IPR049625">
    <property type="entry name" value="Glyco_transf_61_cat"/>
</dbReference>
<evidence type="ECO:0000256" key="1">
    <source>
        <dbReference type="ARBA" id="ARBA00022676"/>
    </source>
</evidence>
<dbReference type="GO" id="GO:0005840">
    <property type="term" value="C:ribosome"/>
    <property type="evidence" value="ECO:0007669"/>
    <property type="project" value="InterPro"/>
</dbReference>
<dbReference type="KEGG" id="gem:GM21_3813"/>
<accession>C6E7H2</accession>